<name>A0A4Y2KK20_ARAVE</name>
<dbReference type="AlphaFoldDB" id="A0A4Y2KK20"/>
<gene>
    <name evidence="1" type="ORF">AVEN_155643_1</name>
</gene>
<evidence type="ECO:0000313" key="1">
    <source>
        <dbReference type="EMBL" id="GBN02685.1"/>
    </source>
</evidence>
<sequence length="77" mass="8516">MLHKFIWDERGVRRAVSLYGGAPYSVVSMGRVNIKDPYALGGQTFATNLVTYDFGCGSAHIPAESLDLHVKMLLNCR</sequence>
<organism evidence="1 2">
    <name type="scientific">Araneus ventricosus</name>
    <name type="common">Orbweaver spider</name>
    <name type="synonym">Epeira ventricosa</name>
    <dbReference type="NCBI Taxonomy" id="182803"/>
    <lineage>
        <taxon>Eukaryota</taxon>
        <taxon>Metazoa</taxon>
        <taxon>Ecdysozoa</taxon>
        <taxon>Arthropoda</taxon>
        <taxon>Chelicerata</taxon>
        <taxon>Arachnida</taxon>
        <taxon>Araneae</taxon>
        <taxon>Araneomorphae</taxon>
        <taxon>Entelegynae</taxon>
        <taxon>Araneoidea</taxon>
        <taxon>Araneidae</taxon>
        <taxon>Araneus</taxon>
    </lineage>
</organism>
<protein>
    <submittedName>
        <fullName evidence="1">Uncharacterized protein</fullName>
    </submittedName>
</protein>
<comment type="caution">
    <text evidence="1">The sequence shown here is derived from an EMBL/GenBank/DDBJ whole genome shotgun (WGS) entry which is preliminary data.</text>
</comment>
<accession>A0A4Y2KK20</accession>
<proteinExistence type="predicted"/>
<keyword evidence="2" id="KW-1185">Reference proteome</keyword>
<reference evidence="1 2" key="1">
    <citation type="journal article" date="2019" name="Sci. Rep.">
        <title>Orb-weaving spider Araneus ventricosus genome elucidates the spidroin gene catalogue.</title>
        <authorList>
            <person name="Kono N."/>
            <person name="Nakamura H."/>
            <person name="Ohtoshi R."/>
            <person name="Moran D.A.P."/>
            <person name="Shinohara A."/>
            <person name="Yoshida Y."/>
            <person name="Fujiwara M."/>
            <person name="Mori M."/>
            <person name="Tomita M."/>
            <person name="Arakawa K."/>
        </authorList>
    </citation>
    <scope>NUCLEOTIDE SEQUENCE [LARGE SCALE GENOMIC DNA]</scope>
</reference>
<dbReference type="Proteomes" id="UP000499080">
    <property type="component" value="Unassembled WGS sequence"/>
</dbReference>
<dbReference type="EMBL" id="BGPR01004724">
    <property type="protein sequence ID" value="GBN02685.1"/>
    <property type="molecule type" value="Genomic_DNA"/>
</dbReference>
<evidence type="ECO:0000313" key="2">
    <source>
        <dbReference type="Proteomes" id="UP000499080"/>
    </source>
</evidence>